<dbReference type="PANTHER" id="PTHR35526">
    <property type="entry name" value="ANTI-SIGMA-F FACTOR RSBW-RELATED"/>
    <property type="match status" value="1"/>
</dbReference>
<dbReference type="InterPro" id="IPR050267">
    <property type="entry name" value="Anti-sigma-factor_SerPK"/>
</dbReference>
<comment type="caution">
    <text evidence="3">The sequence shown here is derived from an EMBL/GenBank/DDBJ whole genome shotgun (WGS) entry which is preliminary data.</text>
</comment>
<keyword evidence="1 3" id="KW-0418">Kinase</keyword>
<dbReference type="AlphaFoldDB" id="D6SNU8"/>
<keyword evidence="4" id="KW-1185">Reference proteome</keyword>
<reference evidence="3" key="1">
    <citation type="submission" date="2010-05" db="EMBL/GenBank/DDBJ databases">
        <title>The draft genome of Desulfonatronospira thiodismutans ASO3-1.</title>
        <authorList>
            <consortium name="US DOE Joint Genome Institute (JGI-PGF)"/>
            <person name="Lucas S."/>
            <person name="Copeland A."/>
            <person name="Lapidus A."/>
            <person name="Cheng J.-F."/>
            <person name="Bruce D."/>
            <person name="Goodwin L."/>
            <person name="Pitluck S."/>
            <person name="Chertkov O."/>
            <person name="Brettin T."/>
            <person name="Detter J.C."/>
            <person name="Han C."/>
            <person name="Land M.L."/>
            <person name="Hauser L."/>
            <person name="Kyrpides N."/>
            <person name="Mikhailova N."/>
            <person name="Muyzer G."/>
            <person name="Woyke T."/>
        </authorList>
    </citation>
    <scope>NUCLEOTIDE SEQUENCE [LARGE SCALE GENOMIC DNA]</scope>
    <source>
        <strain evidence="3">ASO3-1</strain>
    </source>
</reference>
<dbReference type="InterPro" id="IPR003594">
    <property type="entry name" value="HATPase_dom"/>
</dbReference>
<organism evidence="3 4">
    <name type="scientific">Desulfonatronospira thiodismutans ASO3-1</name>
    <dbReference type="NCBI Taxonomy" id="555779"/>
    <lineage>
        <taxon>Bacteria</taxon>
        <taxon>Pseudomonadati</taxon>
        <taxon>Thermodesulfobacteriota</taxon>
        <taxon>Desulfovibrionia</taxon>
        <taxon>Desulfovibrionales</taxon>
        <taxon>Desulfonatronovibrionaceae</taxon>
        <taxon>Desulfonatronospira</taxon>
    </lineage>
</organism>
<keyword evidence="1 3" id="KW-0723">Serine/threonine-protein kinase</keyword>
<proteinExistence type="predicted"/>
<name>D6SNU8_9BACT</name>
<protein>
    <submittedName>
        <fullName evidence="3">Anti-sigma regulatory factor, serine/threonine protein kinase</fullName>
    </submittedName>
</protein>
<dbReference type="PANTHER" id="PTHR35526:SF6">
    <property type="entry name" value="SLR1861 PROTEIN"/>
    <property type="match status" value="1"/>
</dbReference>
<dbReference type="EMBL" id="ACJN02000002">
    <property type="protein sequence ID" value="EFI34424.1"/>
    <property type="molecule type" value="Genomic_DNA"/>
</dbReference>
<evidence type="ECO:0000259" key="2">
    <source>
        <dbReference type="Pfam" id="PF13581"/>
    </source>
</evidence>
<evidence type="ECO:0000313" key="3">
    <source>
        <dbReference type="EMBL" id="EFI34424.1"/>
    </source>
</evidence>
<dbReference type="CDD" id="cd16936">
    <property type="entry name" value="HATPase_RsbW-like"/>
    <property type="match status" value="1"/>
</dbReference>
<feature type="domain" description="Histidine kinase/HSP90-like ATPase" evidence="2">
    <location>
        <begin position="14"/>
        <end position="140"/>
    </location>
</feature>
<keyword evidence="1 3" id="KW-0808">Transferase</keyword>
<sequence>MSQPDSRGFSWMQMPARRESLHPIQEFVLKEASVRGMPGDVLQKIELVLEEVLLNIINYAYPETDSGEVQTGCREQDSGDFQIRIMDHGAPFDPLKRPDPDTGRPVQHREVGGLGIHLVKNMADRVEYTRQDGRNILDIVFNAVSSPGHKPAHKDASTSN</sequence>
<dbReference type="Pfam" id="PF13581">
    <property type="entry name" value="HATPase_c_2"/>
    <property type="match status" value="1"/>
</dbReference>
<accession>D6SNU8</accession>
<dbReference type="RefSeq" id="WP_008869746.1">
    <property type="nucleotide sequence ID" value="NZ_ACJN02000002.1"/>
</dbReference>
<dbReference type="Gene3D" id="3.30.565.10">
    <property type="entry name" value="Histidine kinase-like ATPase, C-terminal domain"/>
    <property type="match status" value="1"/>
</dbReference>
<dbReference type="Proteomes" id="UP000005496">
    <property type="component" value="Unassembled WGS sequence"/>
</dbReference>
<evidence type="ECO:0000256" key="1">
    <source>
        <dbReference type="ARBA" id="ARBA00022527"/>
    </source>
</evidence>
<evidence type="ECO:0000313" key="4">
    <source>
        <dbReference type="Proteomes" id="UP000005496"/>
    </source>
</evidence>
<dbReference type="SUPFAM" id="SSF55874">
    <property type="entry name" value="ATPase domain of HSP90 chaperone/DNA topoisomerase II/histidine kinase"/>
    <property type="match status" value="1"/>
</dbReference>
<dbReference type="InterPro" id="IPR036890">
    <property type="entry name" value="HATPase_C_sf"/>
</dbReference>
<dbReference type="GO" id="GO:0004674">
    <property type="term" value="F:protein serine/threonine kinase activity"/>
    <property type="evidence" value="ECO:0007669"/>
    <property type="project" value="UniProtKB-KW"/>
</dbReference>
<dbReference type="eggNOG" id="COG2172">
    <property type="taxonomic scope" value="Bacteria"/>
</dbReference>
<gene>
    <name evidence="3" type="ORF">Dthio_PD1782</name>
</gene>